<evidence type="ECO:0000313" key="3">
    <source>
        <dbReference type="Proteomes" id="UP000824120"/>
    </source>
</evidence>
<evidence type="ECO:0000256" key="1">
    <source>
        <dbReference type="SAM" id="MobiDB-lite"/>
    </source>
</evidence>
<proteinExistence type="predicted"/>
<gene>
    <name evidence="2" type="ORF">H5410_015151</name>
</gene>
<organism evidence="2 3">
    <name type="scientific">Solanum commersonii</name>
    <name type="common">Commerson's wild potato</name>
    <name type="synonym">Commerson's nightshade</name>
    <dbReference type="NCBI Taxonomy" id="4109"/>
    <lineage>
        <taxon>Eukaryota</taxon>
        <taxon>Viridiplantae</taxon>
        <taxon>Streptophyta</taxon>
        <taxon>Embryophyta</taxon>
        <taxon>Tracheophyta</taxon>
        <taxon>Spermatophyta</taxon>
        <taxon>Magnoliopsida</taxon>
        <taxon>eudicotyledons</taxon>
        <taxon>Gunneridae</taxon>
        <taxon>Pentapetalae</taxon>
        <taxon>asterids</taxon>
        <taxon>lamiids</taxon>
        <taxon>Solanales</taxon>
        <taxon>Solanaceae</taxon>
        <taxon>Solanoideae</taxon>
        <taxon>Solaneae</taxon>
        <taxon>Solanum</taxon>
    </lineage>
</organism>
<dbReference type="EMBL" id="JACXVP010000003">
    <property type="protein sequence ID" value="KAG5615327.1"/>
    <property type="molecule type" value="Genomic_DNA"/>
</dbReference>
<accession>A0A9J5ZTM0</accession>
<name>A0A9J5ZTM0_SOLCO</name>
<sequence>MPGIPNEIDPVAFYMSSDSPSPSKMLTTPLVSITETSYPTLMSPIEFNNSAPSCQPGPHLSILSDCLFEGELSESKHSESNILTASENMVIESLTQMREGLRNEGESKGKEPPKKKEKEKSKGRIEAS</sequence>
<keyword evidence="3" id="KW-1185">Reference proteome</keyword>
<dbReference type="OrthoDB" id="10424179at2759"/>
<dbReference type="Proteomes" id="UP000824120">
    <property type="component" value="Chromosome 3"/>
</dbReference>
<feature type="region of interest" description="Disordered" evidence="1">
    <location>
        <begin position="96"/>
        <end position="128"/>
    </location>
</feature>
<reference evidence="2 3" key="1">
    <citation type="submission" date="2020-09" db="EMBL/GenBank/DDBJ databases">
        <title>De no assembly of potato wild relative species, Solanum commersonii.</title>
        <authorList>
            <person name="Cho K."/>
        </authorList>
    </citation>
    <scope>NUCLEOTIDE SEQUENCE [LARGE SCALE GENOMIC DNA]</scope>
    <source>
        <strain evidence="2">LZ3.2</strain>
        <tissue evidence="2">Leaf</tissue>
    </source>
</reference>
<protein>
    <submittedName>
        <fullName evidence="2">Uncharacterized protein</fullName>
    </submittedName>
</protein>
<comment type="caution">
    <text evidence="2">The sequence shown here is derived from an EMBL/GenBank/DDBJ whole genome shotgun (WGS) entry which is preliminary data.</text>
</comment>
<feature type="compositionally biased region" description="Basic and acidic residues" evidence="1">
    <location>
        <begin position="99"/>
        <end position="128"/>
    </location>
</feature>
<evidence type="ECO:0000313" key="2">
    <source>
        <dbReference type="EMBL" id="KAG5615327.1"/>
    </source>
</evidence>
<dbReference type="AlphaFoldDB" id="A0A9J5ZTM0"/>